<evidence type="ECO:0000256" key="4">
    <source>
        <dbReference type="ARBA" id="ARBA00016536"/>
    </source>
</evidence>
<dbReference type="EMBL" id="OV696693">
    <property type="protein sequence ID" value="CAH1272735.1"/>
    <property type="molecule type" value="Genomic_DNA"/>
</dbReference>
<evidence type="ECO:0000256" key="12">
    <source>
        <dbReference type="SAM" id="MobiDB-lite"/>
    </source>
</evidence>
<dbReference type="Gene3D" id="3.30.1960.10">
    <property type="entry name" value="tRNA wybutosine-synthesizing-like"/>
    <property type="match status" value="1"/>
</dbReference>
<dbReference type="UniPathway" id="UPA00375"/>
<evidence type="ECO:0000256" key="8">
    <source>
        <dbReference type="ARBA" id="ARBA00022694"/>
    </source>
</evidence>
<feature type="compositionally biased region" description="Basic residues" evidence="12">
    <location>
        <begin position="211"/>
        <end position="224"/>
    </location>
</feature>
<reference evidence="14" key="1">
    <citation type="submission" date="2022-01" db="EMBL/GenBank/DDBJ databases">
        <authorList>
            <person name="Braso-Vives M."/>
        </authorList>
    </citation>
    <scope>NUCLEOTIDE SEQUENCE</scope>
</reference>
<dbReference type="PANTHER" id="PTHR48418:SF1">
    <property type="entry name" value="TRNA WYBUTOSINE-SYNTHESIZING PROTEIN 3"/>
    <property type="match status" value="1"/>
</dbReference>
<keyword evidence="5" id="KW-0489">Methyltransferase</keyword>
<keyword evidence="7" id="KW-0949">S-adenosyl-L-methionine</keyword>
<evidence type="ECO:0000256" key="6">
    <source>
        <dbReference type="ARBA" id="ARBA00022679"/>
    </source>
</evidence>
<evidence type="ECO:0000256" key="2">
    <source>
        <dbReference type="ARBA" id="ARBA00008569"/>
    </source>
</evidence>
<dbReference type="OrthoDB" id="263283at2759"/>
<evidence type="ECO:0000313" key="14">
    <source>
        <dbReference type="EMBL" id="CAH1272735.1"/>
    </source>
</evidence>
<dbReference type="InterPro" id="IPR003827">
    <property type="entry name" value="tRNA_yW-synthesising"/>
</dbReference>
<name>A0A8K0AE16_BRALA</name>
<dbReference type="InterPro" id="IPR036602">
    <property type="entry name" value="tRNA_yW-synthesising-like_sf"/>
</dbReference>
<dbReference type="Pfam" id="PF02676">
    <property type="entry name" value="TYW3"/>
    <property type="match status" value="1"/>
</dbReference>
<evidence type="ECO:0000256" key="5">
    <source>
        <dbReference type="ARBA" id="ARBA00022603"/>
    </source>
</evidence>
<evidence type="ECO:0000259" key="13">
    <source>
        <dbReference type="Pfam" id="PF02676"/>
    </source>
</evidence>
<gene>
    <name evidence="14" type="primary">TYW3</name>
    <name evidence="14" type="ORF">BLAG_LOCUS24303</name>
</gene>
<dbReference type="FunFam" id="3.30.1960.10:FF:000001">
    <property type="entry name" value="tRNA wybutosine-synthesizing protein 3 homolog"/>
    <property type="match status" value="1"/>
</dbReference>
<evidence type="ECO:0000256" key="11">
    <source>
        <dbReference type="ARBA" id="ARBA00049202"/>
    </source>
</evidence>
<evidence type="ECO:0000256" key="1">
    <source>
        <dbReference type="ARBA" id="ARBA00004797"/>
    </source>
</evidence>
<feature type="compositionally biased region" description="Basic and acidic residues" evidence="12">
    <location>
        <begin position="225"/>
        <end position="243"/>
    </location>
</feature>
<evidence type="ECO:0000256" key="9">
    <source>
        <dbReference type="ARBA" id="ARBA00025378"/>
    </source>
</evidence>
<dbReference type="EC" id="2.1.1.282" evidence="3"/>
<organism evidence="14 15">
    <name type="scientific">Branchiostoma lanceolatum</name>
    <name type="common">Common lancelet</name>
    <name type="synonym">Amphioxus lanceolatum</name>
    <dbReference type="NCBI Taxonomy" id="7740"/>
    <lineage>
        <taxon>Eukaryota</taxon>
        <taxon>Metazoa</taxon>
        <taxon>Chordata</taxon>
        <taxon>Cephalochordata</taxon>
        <taxon>Leptocardii</taxon>
        <taxon>Amphioxiformes</taxon>
        <taxon>Branchiostomatidae</taxon>
        <taxon>Branchiostoma</taxon>
    </lineage>
</organism>
<evidence type="ECO:0000256" key="3">
    <source>
        <dbReference type="ARBA" id="ARBA00012750"/>
    </source>
</evidence>
<keyword evidence="6" id="KW-0808">Transferase</keyword>
<keyword evidence="15" id="KW-1185">Reference proteome</keyword>
<feature type="domain" description="tRNA wybutosine-synthesizing protein" evidence="13">
    <location>
        <begin position="16"/>
        <end position="193"/>
    </location>
</feature>
<proteinExistence type="inferred from homology"/>
<dbReference type="GO" id="GO:0008168">
    <property type="term" value="F:methyltransferase activity"/>
    <property type="evidence" value="ECO:0007669"/>
    <property type="project" value="UniProtKB-KW"/>
</dbReference>
<evidence type="ECO:0000313" key="15">
    <source>
        <dbReference type="Proteomes" id="UP000838412"/>
    </source>
</evidence>
<evidence type="ECO:0000256" key="7">
    <source>
        <dbReference type="ARBA" id="ARBA00022691"/>
    </source>
</evidence>
<keyword evidence="8" id="KW-0819">tRNA processing</keyword>
<comment type="similarity">
    <text evidence="2">Belongs to the TYW3 family.</text>
</comment>
<dbReference type="GO" id="GO:0032259">
    <property type="term" value="P:methylation"/>
    <property type="evidence" value="ECO:0007669"/>
    <property type="project" value="UniProtKB-KW"/>
</dbReference>
<dbReference type="GO" id="GO:0008033">
    <property type="term" value="P:tRNA processing"/>
    <property type="evidence" value="ECO:0007669"/>
    <property type="project" value="UniProtKB-KW"/>
</dbReference>
<dbReference type="Proteomes" id="UP000838412">
    <property type="component" value="Chromosome 8"/>
</dbReference>
<feature type="region of interest" description="Disordered" evidence="12">
    <location>
        <begin position="211"/>
        <end position="251"/>
    </location>
</feature>
<comment type="function">
    <text evidence="9">Probable S-adenosyl-L-methionine-dependent methyltransferase that acts as a component of the wybutosine biosynthesis pathway. Wybutosine is a hyper modified guanosine with a tricyclic base found at the 3'-position adjacent to the anticodon of eukaryotic phenylalanine tRNA.</text>
</comment>
<comment type="pathway">
    <text evidence="1">tRNA modification; wybutosine-tRNA(Phe) biosynthesis.</text>
</comment>
<dbReference type="PANTHER" id="PTHR48418">
    <property type="entry name" value="TRNA WYBUTOSINE-SYNTHESIZING PROTEIN 3"/>
    <property type="match status" value="1"/>
</dbReference>
<dbReference type="SUPFAM" id="SSF111278">
    <property type="entry name" value="SSo0622-like"/>
    <property type="match status" value="1"/>
</dbReference>
<evidence type="ECO:0000256" key="10">
    <source>
        <dbReference type="ARBA" id="ARBA00030554"/>
    </source>
</evidence>
<protein>
    <recommendedName>
        <fullName evidence="4">tRNA wybutosine-synthesizing protein 3 homolog</fullName>
        <ecNumber evidence="3">2.1.1.282</ecNumber>
    </recommendedName>
    <alternativeName>
        <fullName evidence="10">tRNA(Phe) 7-((3-amino-3-carboxypropyl)-4-demethylwyosine(37)-N(4))-methyltransferase</fullName>
    </alternativeName>
</protein>
<sequence length="251" mass="28274">MAAPSAAEFARWKQQCLCATDLSRKGSIDEPIVELVNFINGQQFLFTTSSCSGRISVFAEKHKEKKKGCDWLLISHTQAEAQAVMTALCDHTGSAVFKFEPFVLHAQCRTIQDARLVHQAAIQAGFRNSGISLGNKGKVMVAIRSTHTLEAPLSDRGRMLVDEDYISYLVDAANEKLEENRRRVQRFFSNLKELLSNQAGEVQTQEVQHRKREHQEAHRKHQYKRGPDTCAAHDQEHSDDGVDLHNLFEGS</sequence>
<comment type="catalytic activity">
    <reaction evidence="11">
        <text>4-demethyl-7-[(3S)-3-amino-3-carboxypropyl]wyosine(37) in tRNA(Phe) + S-adenosyl-L-methionine = 7-[(3S)-3-amino-3-carboxypropyl]wyosine(37) in tRNA(Phe) + S-adenosyl-L-homocysteine + H(+)</text>
        <dbReference type="Rhea" id="RHEA:36635"/>
        <dbReference type="Rhea" id="RHEA-COMP:10378"/>
        <dbReference type="Rhea" id="RHEA-COMP:10379"/>
        <dbReference type="ChEBI" id="CHEBI:15378"/>
        <dbReference type="ChEBI" id="CHEBI:57856"/>
        <dbReference type="ChEBI" id="CHEBI:59789"/>
        <dbReference type="ChEBI" id="CHEBI:73543"/>
        <dbReference type="ChEBI" id="CHEBI:73550"/>
        <dbReference type="EC" id="2.1.1.282"/>
    </reaction>
</comment>
<accession>A0A8K0AE16</accession>
<dbReference type="AlphaFoldDB" id="A0A8K0AE16"/>